<dbReference type="EMBL" id="PHAI01000002">
    <property type="protein sequence ID" value="PKM91557.1"/>
    <property type="molecule type" value="Genomic_DNA"/>
</dbReference>
<dbReference type="Gene3D" id="3.30.70.141">
    <property type="entry name" value="Nucleoside diphosphate kinase-like domain"/>
    <property type="match status" value="1"/>
</dbReference>
<evidence type="ECO:0000256" key="6">
    <source>
        <dbReference type="PROSITE-ProRule" id="PRU00706"/>
    </source>
</evidence>
<keyword evidence="5 8" id="KW-0418">Kinase</keyword>
<sequence>MNENPKKQRTFVILKPDAIQRSLIGETIKRIERTGLKMVALKMIMATEDQCWKHYNKDEEWFLKKGQMVVDNRQKAGLPIEKEAVEYGRDIIGALVKFMTCGPIVPMIFEGNQAIAIVKKIVGGTEPTTSDVGTIRGDFTLDSYELSNLDQRAVRNLVHCSDLPEEAEREISIWFDKSETIAYRLIAEQILYDVNLDGYKE</sequence>
<evidence type="ECO:0000256" key="5">
    <source>
        <dbReference type="ARBA" id="ARBA00022777"/>
    </source>
</evidence>
<dbReference type="PROSITE" id="PS51374">
    <property type="entry name" value="NDPK_LIKE"/>
    <property type="match status" value="1"/>
</dbReference>
<protein>
    <recommendedName>
        <fullName evidence="3">nucleoside-diphosphate kinase</fullName>
        <ecNumber evidence="3">2.7.4.6</ecNumber>
    </recommendedName>
</protein>
<dbReference type="SUPFAM" id="SSF54919">
    <property type="entry name" value="Nucleoside diphosphate kinase, NDK"/>
    <property type="match status" value="1"/>
</dbReference>
<proteinExistence type="inferred from homology"/>
<dbReference type="SMART" id="SM00562">
    <property type="entry name" value="NDK"/>
    <property type="match status" value="1"/>
</dbReference>
<comment type="caution">
    <text evidence="8">The sequence shown here is derived from an EMBL/GenBank/DDBJ whole genome shotgun (WGS) entry which is preliminary data.</text>
</comment>
<evidence type="ECO:0000259" key="7">
    <source>
        <dbReference type="SMART" id="SM00562"/>
    </source>
</evidence>
<organism evidence="8 9">
    <name type="scientific">Candidatus Falkowbacteria bacterium HGW-Falkowbacteria-1</name>
    <dbReference type="NCBI Taxonomy" id="2013768"/>
    <lineage>
        <taxon>Bacteria</taxon>
        <taxon>Candidatus Falkowiibacteriota</taxon>
    </lineage>
</organism>
<dbReference type="Pfam" id="PF00334">
    <property type="entry name" value="NDK"/>
    <property type="match status" value="1"/>
</dbReference>
<evidence type="ECO:0000256" key="1">
    <source>
        <dbReference type="ARBA" id="ARBA00001946"/>
    </source>
</evidence>
<evidence type="ECO:0000256" key="3">
    <source>
        <dbReference type="ARBA" id="ARBA00012966"/>
    </source>
</evidence>
<accession>A0A2N2EA10</accession>
<gene>
    <name evidence="8" type="ORF">CVU82_03100</name>
</gene>
<dbReference type="InterPro" id="IPR036850">
    <property type="entry name" value="NDK-like_dom_sf"/>
</dbReference>
<comment type="caution">
    <text evidence="6">Lacks conserved residue(s) required for the propagation of feature annotation.</text>
</comment>
<name>A0A2N2EA10_9BACT</name>
<dbReference type="CDD" id="cd04413">
    <property type="entry name" value="NDPk_I"/>
    <property type="match status" value="1"/>
</dbReference>
<evidence type="ECO:0000313" key="8">
    <source>
        <dbReference type="EMBL" id="PKM91557.1"/>
    </source>
</evidence>
<evidence type="ECO:0000256" key="4">
    <source>
        <dbReference type="ARBA" id="ARBA00022679"/>
    </source>
</evidence>
<dbReference type="Proteomes" id="UP000233517">
    <property type="component" value="Unassembled WGS sequence"/>
</dbReference>
<evidence type="ECO:0000256" key="2">
    <source>
        <dbReference type="ARBA" id="ARBA00008142"/>
    </source>
</evidence>
<dbReference type="PANTHER" id="PTHR11349">
    <property type="entry name" value="NUCLEOSIDE DIPHOSPHATE KINASE"/>
    <property type="match status" value="1"/>
</dbReference>
<feature type="domain" description="Nucleoside diphosphate kinase-like" evidence="7">
    <location>
        <begin position="7"/>
        <end position="182"/>
    </location>
</feature>
<dbReference type="EC" id="2.7.4.6" evidence="3"/>
<dbReference type="AlphaFoldDB" id="A0A2N2EA10"/>
<comment type="cofactor">
    <cofactor evidence="1">
        <name>Mg(2+)</name>
        <dbReference type="ChEBI" id="CHEBI:18420"/>
    </cofactor>
</comment>
<keyword evidence="4 8" id="KW-0808">Transferase</keyword>
<reference evidence="8 9" key="1">
    <citation type="journal article" date="2017" name="ISME J.">
        <title>Potential for microbial H2 and metal transformations associated with novel bacteria and archaea in deep terrestrial subsurface sediments.</title>
        <authorList>
            <person name="Hernsdorf A.W."/>
            <person name="Amano Y."/>
            <person name="Miyakawa K."/>
            <person name="Ise K."/>
            <person name="Suzuki Y."/>
            <person name="Anantharaman K."/>
            <person name="Probst A."/>
            <person name="Burstein D."/>
            <person name="Thomas B.C."/>
            <person name="Banfield J.F."/>
        </authorList>
    </citation>
    <scope>NUCLEOTIDE SEQUENCE [LARGE SCALE GENOMIC DNA]</scope>
    <source>
        <strain evidence="8">HGW-Falkowbacteria-1</strain>
    </source>
</reference>
<evidence type="ECO:0000313" key="9">
    <source>
        <dbReference type="Proteomes" id="UP000233517"/>
    </source>
</evidence>
<dbReference type="InterPro" id="IPR034907">
    <property type="entry name" value="NDK-like_dom"/>
</dbReference>
<comment type="similarity">
    <text evidence="2 6">Belongs to the NDK family.</text>
</comment>
<dbReference type="GO" id="GO:0004550">
    <property type="term" value="F:nucleoside diphosphate kinase activity"/>
    <property type="evidence" value="ECO:0007669"/>
    <property type="project" value="UniProtKB-EC"/>
</dbReference>